<dbReference type="PANTHER" id="PTHR11091:SF0">
    <property type="entry name" value="MALATE DEHYDROGENASE"/>
    <property type="match status" value="1"/>
</dbReference>
<keyword evidence="2" id="KW-0560">Oxidoreductase</keyword>
<dbReference type="InterPro" id="IPR043143">
    <property type="entry name" value="Mal/L-sulf/L-lact_DH-like_NADP"/>
</dbReference>
<protein>
    <submittedName>
        <fullName evidence="3">Malate/lactate/ureidoglycolate dehydrogenase, LDH2 family</fullName>
    </submittedName>
</protein>
<dbReference type="GO" id="GO:0016491">
    <property type="term" value="F:oxidoreductase activity"/>
    <property type="evidence" value="ECO:0007669"/>
    <property type="project" value="UniProtKB-KW"/>
</dbReference>
<dbReference type="SUPFAM" id="SSF89733">
    <property type="entry name" value="L-sulfolactate dehydrogenase-like"/>
    <property type="match status" value="1"/>
</dbReference>
<evidence type="ECO:0000313" key="4">
    <source>
        <dbReference type="Proteomes" id="UP000254808"/>
    </source>
</evidence>
<evidence type="ECO:0000313" key="3">
    <source>
        <dbReference type="EMBL" id="AXJ01684.1"/>
    </source>
</evidence>
<dbReference type="EMBL" id="CP027806">
    <property type="protein sequence ID" value="AXJ01684.1"/>
    <property type="molecule type" value="Genomic_DNA"/>
</dbReference>
<dbReference type="Gene3D" id="1.10.1530.10">
    <property type="match status" value="1"/>
</dbReference>
<dbReference type="Pfam" id="PF02615">
    <property type="entry name" value="Ldh_2"/>
    <property type="match status" value="1"/>
</dbReference>
<dbReference type="InterPro" id="IPR003767">
    <property type="entry name" value="Malate/L-lactate_DH-like"/>
</dbReference>
<evidence type="ECO:0000256" key="2">
    <source>
        <dbReference type="ARBA" id="ARBA00023002"/>
    </source>
</evidence>
<accession>A0A345UMI2</accession>
<dbReference type="KEGG" id="cprv:CYPRO_2442"/>
<dbReference type="Gene3D" id="3.30.1370.60">
    <property type="entry name" value="Hypothetical oxidoreductase yiak, domain 2"/>
    <property type="match status" value="1"/>
</dbReference>
<gene>
    <name evidence="3" type="ORF">CYPRO_2442</name>
</gene>
<name>A0A345UMI2_9BACT</name>
<dbReference type="AlphaFoldDB" id="A0A345UMI2"/>
<dbReference type="RefSeq" id="WP_164682748.1">
    <property type="nucleotide sequence ID" value="NZ_CP027806.1"/>
</dbReference>
<dbReference type="InterPro" id="IPR043144">
    <property type="entry name" value="Mal/L-sulf/L-lact_DH-like_ah"/>
</dbReference>
<organism evidence="3 4">
    <name type="scientific">Cyclonatronum proteinivorum</name>
    <dbReference type="NCBI Taxonomy" id="1457365"/>
    <lineage>
        <taxon>Bacteria</taxon>
        <taxon>Pseudomonadati</taxon>
        <taxon>Balneolota</taxon>
        <taxon>Balneolia</taxon>
        <taxon>Balneolales</taxon>
        <taxon>Cyclonatronaceae</taxon>
        <taxon>Cyclonatronum</taxon>
    </lineage>
</organism>
<reference evidence="3 4" key="1">
    <citation type="submission" date="2018-03" db="EMBL/GenBank/DDBJ databases">
        <title>Phenotypic and genomic properties of Cyclonatronum proteinivorum gen. nov., sp. nov., a haloalkaliphilic bacteroidete from soda lakes possessing Na+-translocating rhodopsin.</title>
        <authorList>
            <person name="Toshchakov S.V."/>
            <person name="Korzhenkov A."/>
            <person name="Samarov N.I."/>
            <person name="Kublanov I.V."/>
            <person name="Muntyan M.S."/>
            <person name="Sorokin D.Y."/>
        </authorList>
    </citation>
    <scope>NUCLEOTIDE SEQUENCE [LARGE SCALE GENOMIC DNA]</scope>
    <source>
        <strain evidence="3 4">Omega</strain>
    </source>
</reference>
<proteinExistence type="inferred from homology"/>
<dbReference type="Proteomes" id="UP000254808">
    <property type="component" value="Chromosome"/>
</dbReference>
<sequence length="332" mass="35471">MKIEVTKLFDICSIVLQKNGVPEEQAIIVADSIVYAHRTGKATHGATRLGIYVDKIQRGDMSANTRMDVVKDKGIVTVFDANHGFGQVAAKIAIDKAIDTSEIYGAGIAAVRHSNNFGTAAYFAQMAVDAGKIAVIYSNSAPAIAPWGGSKPLFGTNPMAYGFPTPEGIAPIILDMAVSQAARGKIRLAAKNGEKIPFGWALDPDGKPTDDPSIAILGSMIPIGEHKGSGLALIVDLLAGLLTGAGFAGSVKPLNTKNAYSNNGHLFMVIDPSFFMEQTQYDERVRYLVDQIKSEPKQGQLFLPGEHSFLNASNAFAEVDVSEKVYQEIITL</sequence>
<evidence type="ECO:0000256" key="1">
    <source>
        <dbReference type="ARBA" id="ARBA00006056"/>
    </source>
</evidence>
<comment type="similarity">
    <text evidence="1">Belongs to the LDH2/MDH2 oxidoreductase family.</text>
</comment>
<keyword evidence="4" id="KW-1185">Reference proteome</keyword>
<dbReference type="PANTHER" id="PTHR11091">
    <property type="entry name" value="OXIDOREDUCTASE-RELATED"/>
    <property type="match status" value="1"/>
</dbReference>
<dbReference type="InterPro" id="IPR036111">
    <property type="entry name" value="Mal/L-sulfo/L-lacto_DH-like_sf"/>
</dbReference>